<reference evidence="7" key="1">
    <citation type="submission" date="2022-11" db="EMBL/GenBank/DDBJ databases">
        <authorList>
            <person name="Petersen C."/>
        </authorList>
    </citation>
    <scope>NUCLEOTIDE SEQUENCE</scope>
    <source>
        <strain evidence="7">IBT 30069</strain>
    </source>
</reference>
<gene>
    <name evidence="7" type="ORF">N7456_012071</name>
</gene>
<keyword evidence="4" id="KW-0418">Kinase</keyword>
<evidence type="ECO:0000256" key="6">
    <source>
        <dbReference type="SAM" id="MobiDB-lite"/>
    </source>
</evidence>
<dbReference type="Proteomes" id="UP001149165">
    <property type="component" value="Unassembled WGS sequence"/>
</dbReference>
<dbReference type="PANTHER" id="PTHR34273">
    <property type="entry name" value="METHYLTHIORIBOSE KINASE"/>
    <property type="match status" value="1"/>
</dbReference>
<comment type="similarity">
    <text evidence="1">Belongs to the methylthioribose kinase family.</text>
</comment>
<evidence type="ECO:0000256" key="5">
    <source>
        <dbReference type="ARBA" id="ARBA00022840"/>
    </source>
</evidence>
<evidence type="ECO:0000256" key="1">
    <source>
        <dbReference type="ARBA" id="ARBA00010165"/>
    </source>
</evidence>
<name>A0A9W9K0P1_9EURO</name>
<feature type="region of interest" description="Disordered" evidence="6">
    <location>
        <begin position="349"/>
        <end position="379"/>
    </location>
</feature>
<dbReference type="OrthoDB" id="25129at2759"/>
<evidence type="ECO:0000256" key="3">
    <source>
        <dbReference type="ARBA" id="ARBA00022741"/>
    </source>
</evidence>
<evidence type="ECO:0008006" key="9">
    <source>
        <dbReference type="Google" id="ProtNLM"/>
    </source>
</evidence>
<accession>A0A9W9K0P1</accession>
<evidence type="ECO:0000313" key="7">
    <source>
        <dbReference type="EMBL" id="KAJ5088455.1"/>
    </source>
</evidence>
<dbReference type="InterPro" id="IPR011009">
    <property type="entry name" value="Kinase-like_dom_sf"/>
</dbReference>
<keyword evidence="2" id="KW-0808">Transferase</keyword>
<dbReference type="GO" id="GO:0016301">
    <property type="term" value="F:kinase activity"/>
    <property type="evidence" value="ECO:0007669"/>
    <property type="project" value="UniProtKB-KW"/>
</dbReference>
<reference evidence="7" key="2">
    <citation type="journal article" date="2023" name="IMA Fungus">
        <title>Comparative genomic study of the Penicillium genus elucidates a diverse pangenome and 15 lateral gene transfer events.</title>
        <authorList>
            <person name="Petersen C."/>
            <person name="Sorensen T."/>
            <person name="Nielsen M.R."/>
            <person name="Sondergaard T.E."/>
            <person name="Sorensen J.L."/>
            <person name="Fitzpatrick D.A."/>
            <person name="Frisvad J.C."/>
            <person name="Nielsen K.L."/>
        </authorList>
    </citation>
    <scope>NUCLEOTIDE SEQUENCE</scope>
    <source>
        <strain evidence="7">IBT 30069</strain>
    </source>
</reference>
<sequence>MDAQSHQPFNPLDFLRRIDPLQTYTIEILTGGIMNMTVRATKLVHDRGLFKGHNSLILKHSPPFVAGIGESLPMTTFRQTIEARALSLFSQGNEYSLRDICTESSVSVPEILSYDRECHVLIISDLGNLPNLAHSFSDLGGYYNKPLSPLDNEENDGRSQLNSEGHISYYETLGTRLGIFFARLHSPKTLQAIIEHPDRGTEFLKNPYLSNFAFENGIKPIKHNLQLFPQFLDKEEAAILYERAAGDNTIPLEDGENSLIMADCWPGSIITSPLDSSLGAMDPTKIEVGVVDWEFATVGRGLNNDLAQLLARFCLLHCAAVCREDMVRQKQLSALAFAIMESYRNTSEQHTAPWAKHGSECSSEVGETEEEEKDSNPFNLKPSTLRAKMLRSMFLTYGIEIMRCGFAKTWNCHNDACIVDGQHAVPKNECPMIQNMVTC</sequence>
<keyword evidence="8" id="KW-1185">Reference proteome</keyword>
<keyword evidence="3" id="KW-0547">Nucleotide-binding</keyword>
<dbReference type="PANTHER" id="PTHR34273:SF2">
    <property type="entry name" value="METHYLTHIORIBOSE KINASE"/>
    <property type="match status" value="1"/>
</dbReference>
<dbReference type="EMBL" id="JAPQKH010000007">
    <property type="protein sequence ID" value="KAJ5088455.1"/>
    <property type="molecule type" value="Genomic_DNA"/>
</dbReference>
<proteinExistence type="inferred from homology"/>
<dbReference type="AlphaFoldDB" id="A0A9W9K0P1"/>
<keyword evidence="5" id="KW-0067">ATP-binding</keyword>
<protein>
    <recommendedName>
        <fullName evidence="9">Aminoglycoside phosphotransferase domain-containing protein</fullName>
    </recommendedName>
</protein>
<comment type="caution">
    <text evidence="7">The sequence shown here is derived from an EMBL/GenBank/DDBJ whole genome shotgun (WGS) entry which is preliminary data.</text>
</comment>
<dbReference type="SUPFAM" id="SSF56112">
    <property type="entry name" value="Protein kinase-like (PK-like)"/>
    <property type="match status" value="1"/>
</dbReference>
<evidence type="ECO:0000313" key="8">
    <source>
        <dbReference type="Proteomes" id="UP001149165"/>
    </source>
</evidence>
<organism evidence="7 8">
    <name type="scientific">Penicillium angulare</name>
    <dbReference type="NCBI Taxonomy" id="116970"/>
    <lineage>
        <taxon>Eukaryota</taxon>
        <taxon>Fungi</taxon>
        <taxon>Dikarya</taxon>
        <taxon>Ascomycota</taxon>
        <taxon>Pezizomycotina</taxon>
        <taxon>Eurotiomycetes</taxon>
        <taxon>Eurotiomycetidae</taxon>
        <taxon>Eurotiales</taxon>
        <taxon>Aspergillaceae</taxon>
        <taxon>Penicillium</taxon>
    </lineage>
</organism>
<dbReference type="Gene3D" id="3.30.200.20">
    <property type="entry name" value="Phosphorylase Kinase, domain 1"/>
    <property type="match status" value="1"/>
</dbReference>
<evidence type="ECO:0000256" key="2">
    <source>
        <dbReference type="ARBA" id="ARBA00022679"/>
    </source>
</evidence>
<evidence type="ECO:0000256" key="4">
    <source>
        <dbReference type="ARBA" id="ARBA00022777"/>
    </source>
</evidence>
<dbReference type="GO" id="GO:0005524">
    <property type="term" value="F:ATP binding"/>
    <property type="evidence" value="ECO:0007669"/>
    <property type="project" value="UniProtKB-KW"/>
</dbReference>